<dbReference type="PANTHER" id="PTHR33420:SF3">
    <property type="entry name" value="FIMBRIAL SUBUNIT ELFA"/>
    <property type="match status" value="1"/>
</dbReference>
<evidence type="ECO:0000256" key="2">
    <source>
        <dbReference type="ARBA" id="ARBA00006671"/>
    </source>
</evidence>
<comment type="similarity">
    <text evidence="2">Belongs to the fimbrial protein family.</text>
</comment>
<dbReference type="InterPro" id="IPR008966">
    <property type="entry name" value="Adhesion_dom_sf"/>
</dbReference>
<gene>
    <name evidence="6" type="ORF">ETEE_0281</name>
</gene>
<keyword evidence="3 5" id="KW-0732">Signal</keyword>
<evidence type="ECO:0000256" key="3">
    <source>
        <dbReference type="ARBA" id="ARBA00022729"/>
    </source>
</evidence>
<proteinExistence type="inferred from homology"/>
<evidence type="ECO:0000256" key="1">
    <source>
        <dbReference type="ARBA" id="ARBA00004561"/>
    </source>
</evidence>
<dbReference type="AlphaFoldDB" id="A0A076LF08"/>
<feature type="signal peptide" evidence="5">
    <location>
        <begin position="1"/>
        <end position="23"/>
    </location>
</feature>
<keyword evidence="4" id="KW-0281">Fimbrium</keyword>
<dbReference type="GO" id="GO:0009289">
    <property type="term" value="C:pilus"/>
    <property type="evidence" value="ECO:0007669"/>
    <property type="project" value="UniProtKB-SubCell"/>
</dbReference>
<comment type="subcellular location">
    <subcellularLocation>
        <location evidence="1">Fimbrium</location>
    </subcellularLocation>
</comment>
<accession>A0A076LF08</accession>
<dbReference type="SUPFAM" id="SSF49401">
    <property type="entry name" value="Bacterial adhesins"/>
    <property type="match status" value="1"/>
</dbReference>
<name>A0A076LF08_9GAMM</name>
<protein>
    <submittedName>
        <fullName evidence="6">Putative mannose-resistant/Proteus-like fimbrial protein</fullName>
    </submittedName>
</protein>
<reference evidence="6 7" key="1">
    <citation type="journal article" date="2012" name="PLoS ONE">
        <title>Edwardsiella comparative phylogenomics reveal the new intra/inter-species taxonomic relationships, virulence evolution and niche adaptation mechanisms.</title>
        <authorList>
            <person name="Yang M."/>
            <person name="Lv Y."/>
            <person name="Xiao J."/>
            <person name="Wu H."/>
            <person name="Zheng H."/>
            <person name="Liu Q."/>
            <person name="Zhang Y."/>
            <person name="Wang Q."/>
        </authorList>
    </citation>
    <scope>NUCLEOTIDE SEQUENCE [LARGE SCALE GENOMIC DNA]</scope>
    <source>
        <strain evidence="7">080813</strain>
    </source>
</reference>
<organism evidence="6 7">
    <name type="scientific">Edwardsiella anguillarum ET080813</name>
    <dbReference type="NCBI Taxonomy" id="667120"/>
    <lineage>
        <taxon>Bacteria</taxon>
        <taxon>Pseudomonadati</taxon>
        <taxon>Pseudomonadota</taxon>
        <taxon>Gammaproteobacteria</taxon>
        <taxon>Enterobacterales</taxon>
        <taxon>Hafniaceae</taxon>
        <taxon>Edwardsiella</taxon>
    </lineage>
</organism>
<dbReference type="Gene3D" id="2.60.40.1090">
    <property type="entry name" value="Fimbrial-type adhesion domain"/>
    <property type="match status" value="1"/>
</dbReference>
<dbReference type="GO" id="GO:0043709">
    <property type="term" value="P:cell adhesion involved in single-species biofilm formation"/>
    <property type="evidence" value="ECO:0007669"/>
    <property type="project" value="TreeGrafter"/>
</dbReference>
<dbReference type="EMBL" id="CP006664">
    <property type="protein sequence ID" value="AIJ06761.1"/>
    <property type="molecule type" value="Genomic_DNA"/>
</dbReference>
<evidence type="ECO:0000256" key="4">
    <source>
        <dbReference type="ARBA" id="ARBA00023263"/>
    </source>
</evidence>
<feature type="chain" id="PRO_5001714490" evidence="5">
    <location>
        <begin position="24"/>
        <end position="90"/>
    </location>
</feature>
<sequence length="90" mass="9514">MKLNKLVVMLGLVAATTSGAAFAATEGSGTVTFKGAIIDAPCSITPDTTDQTVNLGQVSSNALLGGVHLLRSSLILNWRDVTFQRWLRKP</sequence>
<dbReference type="Proteomes" id="UP000028681">
    <property type="component" value="Chromosome"/>
</dbReference>
<dbReference type="HOGENOM" id="CLU_189831_0_0_6"/>
<evidence type="ECO:0000313" key="6">
    <source>
        <dbReference type="EMBL" id="AIJ06761.1"/>
    </source>
</evidence>
<dbReference type="InterPro" id="IPR036937">
    <property type="entry name" value="Adhesion_dom_fimbrial_sf"/>
</dbReference>
<evidence type="ECO:0000256" key="5">
    <source>
        <dbReference type="SAM" id="SignalP"/>
    </source>
</evidence>
<dbReference type="KEGG" id="ete:ETEE_0281"/>
<evidence type="ECO:0000313" key="7">
    <source>
        <dbReference type="Proteomes" id="UP000028681"/>
    </source>
</evidence>
<dbReference type="PANTHER" id="PTHR33420">
    <property type="entry name" value="FIMBRIAL SUBUNIT ELFA-RELATED"/>
    <property type="match status" value="1"/>
</dbReference>
<dbReference type="InterPro" id="IPR050263">
    <property type="entry name" value="Bact_Fimbrial_Adh_Pro"/>
</dbReference>